<dbReference type="AlphaFoldDB" id="A0A410P285"/>
<dbReference type="EMBL" id="CP019384">
    <property type="protein sequence ID" value="QAT16246.1"/>
    <property type="molecule type" value="Genomic_DNA"/>
</dbReference>
<sequence length="484" mass="54682">MKISKSTVNNIVKNAKLSKPVGRSILKTYRYSGDLYGAGYVFFVGAMRLLGIGDKVAAITSEMGLCKEIRPETIPSLVEGWLLSKAVYNVPLEKIAGYSKKELWDIIGYKISKANFETFLAHFEFSQDIGNKLVMYFLNSIKDVSFIKFTLSDGGVFHVDAKGCYVWTAKKTPVNFSSNLLFLDSYINSFVEGNEPFFVLNANPEGSTQAKELQDFILAMEGSVAEKRIRRIDLFGPDGRPCREISFVLPLRRRFVIGASPASDTEKITAPAPKSFESNFICEPLGKLFFVSEESHKVSQHIGNKDVMIRKIHLKSSDPSLRISLLTNLDPKDWTAVEIAEGYLRRFGNFQEYLLRASEWAKNPGYADEFVSADRFLAHSLRLKESKDAEHLFACLVEVCDLFAKMSFLPPLCRQWSLLKTRELIYKQPGAVQRDTACDVLFNILKTKELEKIRVLEHASLIFNSLPVNERSGRKLWIFLTAAV</sequence>
<reference evidence="1 2" key="1">
    <citation type="submission" date="2017-01" db="EMBL/GenBank/DDBJ databases">
        <title>First insights into the biology of 'candidatus Vampirococcus archaeovorus'.</title>
        <authorList>
            <person name="Kizina J."/>
            <person name="Jordan S."/>
            <person name="Stueber K."/>
            <person name="Reinhardt R."/>
            <person name="Harder J."/>
        </authorList>
    </citation>
    <scope>NUCLEOTIDE SEQUENCE [LARGE SCALE GENOMIC DNA]</scope>
    <source>
        <strain evidence="1 2">LiM</strain>
    </source>
</reference>
<accession>A0A410P285</accession>
<protein>
    <submittedName>
        <fullName evidence="1">Uncharacterized protein</fullName>
    </submittedName>
</protein>
<gene>
    <name evidence="1" type="ORF">BU251_00080</name>
</gene>
<keyword evidence="2" id="KW-1185">Reference proteome</keyword>
<organism evidence="1 2">
    <name type="scientific">Velamenicoccus archaeovorus</name>
    <dbReference type="NCBI Taxonomy" id="1930593"/>
    <lineage>
        <taxon>Bacteria</taxon>
        <taxon>Pseudomonadati</taxon>
        <taxon>Candidatus Omnitrophota</taxon>
        <taxon>Candidatus Velamenicoccus</taxon>
    </lineage>
</organism>
<dbReference type="KEGG" id="vai:BU251_00080"/>
<evidence type="ECO:0000313" key="1">
    <source>
        <dbReference type="EMBL" id="QAT16246.1"/>
    </source>
</evidence>
<dbReference type="Proteomes" id="UP000287243">
    <property type="component" value="Chromosome"/>
</dbReference>
<proteinExistence type="predicted"/>
<name>A0A410P285_VELA1</name>
<evidence type="ECO:0000313" key="2">
    <source>
        <dbReference type="Proteomes" id="UP000287243"/>
    </source>
</evidence>